<keyword evidence="3" id="KW-1185">Reference proteome</keyword>
<dbReference type="Proteomes" id="UP000299102">
    <property type="component" value="Unassembled WGS sequence"/>
</dbReference>
<protein>
    <submittedName>
        <fullName evidence="2">Uncharacterized protein</fullName>
    </submittedName>
</protein>
<organism evidence="2 3">
    <name type="scientific">Eumeta variegata</name>
    <name type="common">Bagworm moth</name>
    <name type="synonym">Eumeta japonica</name>
    <dbReference type="NCBI Taxonomy" id="151549"/>
    <lineage>
        <taxon>Eukaryota</taxon>
        <taxon>Metazoa</taxon>
        <taxon>Ecdysozoa</taxon>
        <taxon>Arthropoda</taxon>
        <taxon>Hexapoda</taxon>
        <taxon>Insecta</taxon>
        <taxon>Pterygota</taxon>
        <taxon>Neoptera</taxon>
        <taxon>Endopterygota</taxon>
        <taxon>Lepidoptera</taxon>
        <taxon>Glossata</taxon>
        <taxon>Ditrysia</taxon>
        <taxon>Tineoidea</taxon>
        <taxon>Psychidae</taxon>
        <taxon>Oiketicinae</taxon>
        <taxon>Eumeta</taxon>
    </lineage>
</organism>
<reference evidence="2 3" key="1">
    <citation type="journal article" date="2019" name="Commun. Biol.">
        <title>The bagworm genome reveals a unique fibroin gene that provides high tensile strength.</title>
        <authorList>
            <person name="Kono N."/>
            <person name="Nakamura H."/>
            <person name="Ohtoshi R."/>
            <person name="Tomita M."/>
            <person name="Numata K."/>
            <person name="Arakawa K."/>
        </authorList>
    </citation>
    <scope>NUCLEOTIDE SEQUENCE [LARGE SCALE GENOMIC DNA]</scope>
</reference>
<comment type="caution">
    <text evidence="2">The sequence shown here is derived from an EMBL/GenBank/DDBJ whole genome shotgun (WGS) entry which is preliminary data.</text>
</comment>
<feature type="region of interest" description="Disordered" evidence="1">
    <location>
        <begin position="1"/>
        <end position="20"/>
    </location>
</feature>
<evidence type="ECO:0000313" key="3">
    <source>
        <dbReference type="Proteomes" id="UP000299102"/>
    </source>
</evidence>
<evidence type="ECO:0000313" key="2">
    <source>
        <dbReference type="EMBL" id="GBP54432.1"/>
    </source>
</evidence>
<proteinExistence type="predicted"/>
<gene>
    <name evidence="2" type="ORF">EVAR_35989_1</name>
</gene>
<accession>A0A4C1WUX8</accession>
<name>A0A4C1WUX8_EUMVA</name>
<dbReference type="AlphaFoldDB" id="A0A4C1WUX8"/>
<evidence type="ECO:0000256" key="1">
    <source>
        <dbReference type="SAM" id="MobiDB-lite"/>
    </source>
</evidence>
<sequence>MRQSLLKRETDGSARAARAHASLGRRGYEWLRAATGAGVAGQGLFPYAAYHALESWKNCGGYNTNKINQNQFDSCVKSSVPTYQR</sequence>
<feature type="compositionally biased region" description="Basic and acidic residues" evidence="1">
    <location>
        <begin position="1"/>
        <end position="12"/>
    </location>
</feature>
<dbReference type="EMBL" id="BGZK01000647">
    <property type="protein sequence ID" value="GBP54432.1"/>
    <property type="molecule type" value="Genomic_DNA"/>
</dbReference>